<dbReference type="EMBL" id="ML738714">
    <property type="protein sequence ID" value="KAE8157738.1"/>
    <property type="molecule type" value="Genomic_DNA"/>
</dbReference>
<evidence type="ECO:0000313" key="2">
    <source>
        <dbReference type="Proteomes" id="UP000326950"/>
    </source>
</evidence>
<protein>
    <submittedName>
        <fullName evidence="1">Uncharacterized protein</fullName>
    </submittedName>
</protein>
<reference evidence="1 2" key="1">
    <citation type="submission" date="2019-04" db="EMBL/GenBank/DDBJ databases">
        <title>Friends and foes A comparative genomics study of 23 Aspergillus species from section Flavi.</title>
        <authorList>
            <consortium name="DOE Joint Genome Institute"/>
            <person name="Kjaerbolling I."/>
            <person name="Vesth T."/>
            <person name="Frisvad J.C."/>
            <person name="Nybo J.L."/>
            <person name="Theobald S."/>
            <person name="Kildgaard S."/>
            <person name="Isbrandt T."/>
            <person name="Kuo A."/>
            <person name="Sato A."/>
            <person name="Lyhne E.K."/>
            <person name="Kogle M.E."/>
            <person name="Wiebenga A."/>
            <person name="Kun R.S."/>
            <person name="Lubbers R.J."/>
            <person name="Makela M.R."/>
            <person name="Barry K."/>
            <person name="Chovatia M."/>
            <person name="Clum A."/>
            <person name="Daum C."/>
            <person name="Haridas S."/>
            <person name="He G."/>
            <person name="LaButti K."/>
            <person name="Lipzen A."/>
            <person name="Mondo S."/>
            <person name="Riley R."/>
            <person name="Salamov A."/>
            <person name="Simmons B.A."/>
            <person name="Magnuson J.K."/>
            <person name="Henrissat B."/>
            <person name="Mortensen U.H."/>
            <person name="Larsen T.O."/>
            <person name="Devries R.P."/>
            <person name="Grigoriev I.V."/>
            <person name="Machida M."/>
            <person name="Baker S.E."/>
            <person name="Andersen M.R."/>
        </authorList>
    </citation>
    <scope>NUCLEOTIDE SEQUENCE [LARGE SCALE GENOMIC DNA]</scope>
    <source>
        <strain evidence="1 2">CBS 117626</strain>
    </source>
</reference>
<organism evidence="1 2">
    <name type="scientific">Aspergillus tamarii</name>
    <dbReference type="NCBI Taxonomy" id="41984"/>
    <lineage>
        <taxon>Eukaryota</taxon>
        <taxon>Fungi</taxon>
        <taxon>Dikarya</taxon>
        <taxon>Ascomycota</taxon>
        <taxon>Pezizomycotina</taxon>
        <taxon>Eurotiomycetes</taxon>
        <taxon>Eurotiomycetidae</taxon>
        <taxon>Eurotiales</taxon>
        <taxon>Aspergillaceae</taxon>
        <taxon>Aspergillus</taxon>
        <taxon>Aspergillus subgen. Circumdati</taxon>
    </lineage>
</organism>
<proteinExistence type="predicted"/>
<gene>
    <name evidence="1" type="ORF">BDV40DRAFT_292397</name>
</gene>
<name>A0A5N6UGM5_ASPTM</name>
<dbReference type="Proteomes" id="UP000326950">
    <property type="component" value="Unassembled WGS sequence"/>
</dbReference>
<evidence type="ECO:0000313" key="1">
    <source>
        <dbReference type="EMBL" id="KAE8157738.1"/>
    </source>
</evidence>
<dbReference type="OrthoDB" id="5420025at2759"/>
<dbReference type="AlphaFoldDB" id="A0A5N6UGM5"/>
<accession>A0A5N6UGM5</accession>
<sequence>MAILSRIIASAVQLAKTISIKYLFVDQIAIDQSLDGDALIKKVLAFSALYKTITVIAAYDMVDEAFEKTVYRPHSNQGAKRLPNRVIGLLSMVGVDLWQYEVVRQLYLNWAGTFSETITRVLCKDIGMESVCDFKFILPLYALVLFLAVQGAEQVILKALGLTDPEFIREYVLQEEERRSCLRLPPMDTVPVPTVKIASVTL</sequence>
<keyword evidence="2" id="KW-1185">Reference proteome</keyword>